<dbReference type="InterPro" id="IPR047750">
    <property type="entry name" value="YdjY-like"/>
</dbReference>
<reference evidence="2" key="1">
    <citation type="journal article" date="2020" name="mSystems">
        <title>Genome- and Community-Level Interaction Insights into Carbon Utilization and Element Cycling Functions of Hydrothermarchaeota in Hydrothermal Sediment.</title>
        <authorList>
            <person name="Zhou Z."/>
            <person name="Liu Y."/>
            <person name="Xu W."/>
            <person name="Pan J."/>
            <person name="Luo Z.H."/>
            <person name="Li M."/>
        </authorList>
    </citation>
    <scope>NUCLEOTIDE SEQUENCE [LARGE SCALE GENOMIC DNA]</scope>
    <source>
        <strain evidence="2">SpSt-456</strain>
    </source>
</reference>
<dbReference type="AlphaFoldDB" id="A0A832A1I7"/>
<evidence type="ECO:0000256" key="1">
    <source>
        <dbReference type="SAM" id="SignalP"/>
    </source>
</evidence>
<dbReference type="EMBL" id="DSTK01000009">
    <property type="protein sequence ID" value="HFK96116.1"/>
    <property type="molecule type" value="Genomic_DNA"/>
</dbReference>
<proteinExistence type="predicted"/>
<sequence>MKKAVFFVCVTAFWAWAFGAALAQSPPLSEGEPPSVKAGDRPPFLPPVSPQSVSGAAKAFPVVKRVSTGVFDVGGCRLSKAEGWVRFDAVVNMDRGLLEYLIVGDAGKLHESLLKTSVDPYALQIALLLIGLEGSQHPLGAQGERRSPTGDRVTVRVHWTDSSGAHEVPLEQWIHLKGKPLDDVPWVFTGSMVVDGAFMAEVEKSIVAVYHDPVAMIDHTLDEGADDEVWMVNEKAVPPIGTPVEVVIRRTGAQ</sequence>
<keyword evidence="1" id="KW-0732">Signal</keyword>
<gene>
    <name evidence="2" type="ORF">ENS06_02180</name>
</gene>
<organism evidence="2">
    <name type="scientific">Desulfacinum infernum</name>
    <dbReference type="NCBI Taxonomy" id="35837"/>
    <lineage>
        <taxon>Bacteria</taxon>
        <taxon>Pseudomonadati</taxon>
        <taxon>Thermodesulfobacteriota</taxon>
        <taxon>Syntrophobacteria</taxon>
        <taxon>Syntrophobacterales</taxon>
        <taxon>Syntrophobacteraceae</taxon>
        <taxon>Desulfacinum</taxon>
    </lineage>
</organism>
<protein>
    <submittedName>
        <fullName evidence="2">Uncharacterized protein</fullName>
    </submittedName>
</protein>
<comment type="caution">
    <text evidence="2">The sequence shown here is derived from an EMBL/GenBank/DDBJ whole genome shotgun (WGS) entry which is preliminary data.</text>
</comment>
<dbReference type="NCBIfam" id="NF040466">
    <property type="entry name" value="ydjY_domain"/>
    <property type="match status" value="1"/>
</dbReference>
<feature type="signal peptide" evidence="1">
    <location>
        <begin position="1"/>
        <end position="23"/>
    </location>
</feature>
<evidence type="ECO:0000313" key="2">
    <source>
        <dbReference type="EMBL" id="HFK96116.1"/>
    </source>
</evidence>
<feature type="chain" id="PRO_5032406181" evidence="1">
    <location>
        <begin position="24"/>
        <end position="254"/>
    </location>
</feature>
<accession>A0A832A1I7</accession>
<name>A0A832A1I7_9BACT</name>